<protein>
    <submittedName>
        <fullName evidence="6">Helix-turn-helix domain-containing protein</fullName>
    </submittedName>
</protein>
<dbReference type="RefSeq" id="WP_262582123.1">
    <property type="nucleotide sequence ID" value="NZ_JAOQJV010000017.1"/>
</dbReference>
<dbReference type="Gene3D" id="1.10.1790.10">
    <property type="entry name" value="PRD domain"/>
    <property type="match status" value="1"/>
</dbReference>
<keyword evidence="2" id="KW-0805">Transcription regulation</keyword>
<dbReference type="SUPFAM" id="SSF63520">
    <property type="entry name" value="PTS-regulatory domain, PRD"/>
    <property type="match status" value="1"/>
</dbReference>
<reference evidence="6 7" key="1">
    <citation type="journal article" date="2021" name="ISME Commun">
        <title>Automated analysis of genomic sequences facilitates high-throughput and comprehensive description of bacteria.</title>
        <authorList>
            <person name="Hitch T.C.A."/>
        </authorList>
    </citation>
    <scope>NUCLEOTIDE SEQUENCE [LARGE SCALE GENOMIC DNA]</scope>
    <source>
        <strain evidence="6 7">Sanger_02</strain>
    </source>
</reference>
<keyword evidence="4" id="KW-0804">Transcription</keyword>
<accession>A0ABT2S874</accession>
<dbReference type="InterPro" id="IPR050661">
    <property type="entry name" value="BglG_antiterminators"/>
</dbReference>
<feature type="domain" description="PRD" evidence="5">
    <location>
        <begin position="75"/>
        <end position="186"/>
    </location>
</feature>
<dbReference type="PANTHER" id="PTHR30185">
    <property type="entry name" value="CRYPTIC BETA-GLUCOSIDE BGL OPERON ANTITERMINATOR"/>
    <property type="match status" value="1"/>
</dbReference>
<dbReference type="InterPro" id="IPR036634">
    <property type="entry name" value="PRD_sf"/>
</dbReference>
<sequence length="191" mass="21800">MHLLLKEHRAISLYDLESAVFVSRSTLLNDLKGVSEVVARYNLELLRSSNKVIIDGSEINKRLCLMDQNLIITNTVAALSEQGSNSSIEKIKNILVETFVSFKHPITEASLNNAIIQLYVALERMQDWFFIEPSDMEIAENLEPEYTISKEIFRRIGKEFFLRIPETDIVNIGLHFILKNVRPYAAPCSEA</sequence>
<dbReference type="InterPro" id="IPR007737">
    <property type="entry name" value="Mga_HTH"/>
</dbReference>
<evidence type="ECO:0000256" key="3">
    <source>
        <dbReference type="ARBA" id="ARBA00023159"/>
    </source>
</evidence>
<dbReference type="InterPro" id="IPR011608">
    <property type="entry name" value="PRD"/>
</dbReference>
<dbReference type="PROSITE" id="PS51372">
    <property type="entry name" value="PRD_2"/>
    <property type="match status" value="1"/>
</dbReference>
<keyword evidence="1" id="KW-0677">Repeat</keyword>
<evidence type="ECO:0000256" key="4">
    <source>
        <dbReference type="ARBA" id="ARBA00023163"/>
    </source>
</evidence>
<evidence type="ECO:0000259" key="5">
    <source>
        <dbReference type="PROSITE" id="PS51372"/>
    </source>
</evidence>
<gene>
    <name evidence="6" type="ORF">OCV65_11160</name>
</gene>
<dbReference type="Pfam" id="PF05043">
    <property type="entry name" value="Mga"/>
    <property type="match status" value="1"/>
</dbReference>
<evidence type="ECO:0000313" key="7">
    <source>
        <dbReference type="Proteomes" id="UP001207605"/>
    </source>
</evidence>
<evidence type="ECO:0000313" key="6">
    <source>
        <dbReference type="EMBL" id="MCU6700788.1"/>
    </source>
</evidence>
<name>A0ABT2S874_9FIRM</name>
<comment type="caution">
    <text evidence="6">The sequence shown here is derived from an EMBL/GenBank/DDBJ whole genome shotgun (WGS) entry which is preliminary data.</text>
</comment>
<keyword evidence="3" id="KW-0010">Activator</keyword>
<evidence type="ECO:0000256" key="2">
    <source>
        <dbReference type="ARBA" id="ARBA00023015"/>
    </source>
</evidence>
<dbReference type="Pfam" id="PF00874">
    <property type="entry name" value="PRD"/>
    <property type="match status" value="1"/>
</dbReference>
<proteinExistence type="predicted"/>
<evidence type="ECO:0000256" key="1">
    <source>
        <dbReference type="ARBA" id="ARBA00022737"/>
    </source>
</evidence>
<dbReference type="EMBL" id="JAOQJV010000017">
    <property type="protein sequence ID" value="MCU6700788.1"/>
    <property type="molecule type" value="Genomic_DNA"/>
</dbReference>
<dbReference type="Proteomes" id="UP001207605">
    <property type="component" value="Unassembled WGS sequence"/>
</dbReference>
<organism evidence="6 7">
    <name type="scientific">Dorea ammoniilytica</name>
    <dbReference type="NCBI Taxonomy" id="2981788"/>
    <lineage>
        <taxon>Bacteria</taxon>
        <taxon>Bacillati</taxon>
        <taxon>Bacillota</taxon>
        <taxon>Clostridia</taxon>
        <taxon>Lachnospirales</taxon>
        <taxon>Lachnospiraceae</taxon>
        <taxon>Dorea</taxon>
    </lineage>
</organism>
<keyword evidence="7" id="KW-1185">Reference proteome</keyword>
<dbReference type="PANTHER" id="PTHR30185:SF13">
    <property type="entry name" value="LICABCH OPERON REGULATOR-RELATED"/>
    <property type="match status" value="1"/>
</dbReference>